<dbReference type="Gene3D" id="3.90.350.10">
    <property type="entry name" value="Transposase Inhibitor Protein From Tn5, Chain A, domain 1"/>
    <property type="match status" value="1"/>
</dbReference>
<dbReference type="Proteomes" id="UP000426424">
    <property type="component" value="Chromosome"/>
</dbReference>
<dbReference type="GO" id="GO:0003677">
    <property type="term" value="F:DNA binding"/>
    <property type="evidence" value="ECO:0007669"/>
    <property type="project" value="InterPro"/>
</dbReference>
<dbReference type="SUPFAM" id="SSF53098">
    <property type="entry name" value="Ribonuclease H-like"/>
    <property type="match status" value="1"/>
</dbReference>
<protein>
    <submittedName>
        <fullName evidence="2">Transposase</fullName>
    </submittedName>
</protein>
<evidence type="ECO:0000313" key="2">
    <source>
        <dbReference type="EMBL" id="QGU32214.1"/>
    </source>
</evidence>
<dbReference type="GO" id="GO:0006313">
    <property type="term" value="P:DNA transposition"/>
    <property type="evidence" value="ECO:0007669"/>
    <property type="project" value="InterPro"/>
</dbReference>
<sequence>MNCTGPLAAGVKAVPDGKKAASHAQAMGRFLANPRVTPEGLSVPLLAATREAVTADGGEYVLAVADWSRVNDGGHASKRDRLQMTHATDVGDELQSSLLVSAEDGAPLGVPVQDLVTAQGVWSSCADTISPKVSSPLDELSERMSWLEQQKFGPRLVHVIDREADSVGHLRRWTRDGQLWLVRAKGNSTVRYGNGSMRIDAVAKQLGYTRERQVLCQGRPIQHWIASAPVVLTRPAKPKKIGADGRRQRPVPGEPLKARLVVSRLCDEAGHLVAEWFLLTSVPETVSAARVALWYDFRWQIESFFKLLKQAGHQLEQWEQESGGALFKRLLIATQACILVWRLAAQQTEEAQAARQFLVRLSGRQMKASRLVTPSALLAGAFILFAILDSLDHSSIPELRAFANSILLANGGDG</sequence>
<feature type="domain" description="Transposase IS4-like" evidence="1">
    <location>
        <begin position="159"/>
        <end position="319"/>
    </location>
</feature>
<dbReference type="AlphaFoldDB" id="A0A6I6DXE3"/>
<evidence type="ECO:0000259" key="1">
    <source>
        <dbReference type="Pfam" id="PF01609"/>
    </source>
</evidence>
<dbReference type="InterPro" id="IPR002559">
    <property type="entry name" value="Transposase_11"/>
</dbReference>
<dbReference type="OrthoDB" id="6670941at2"/>
<dbReference type="PANTHER" id="PTHR33258:SF1">
    <property type="entry name" value="TRANSPOSASE INSL FOR INSERTION SEQUENCE ELEMENT IS186A-RELATED"/>
    <property type="match status" value="1"/>
</dbReference>
<reference evidence="2 3" key="1">
    <citation type="submission" date="2019-12" db="EMBL/GenBank/DDBJ databases">
        <title>The complete genome of the thermophilic, anoxygenic phototrophic gammaproteobacterium Thermochromatium tepidum.</title>
        <authorList>
            <person name="Sattley W.M."/>
            <person name="Swingley W.D."/>
            <person name="Burchell B.M."/>
            <person name="Gurbani S.A."/>
            <person name="Kujawa C.M."/>
            <person name="Nuccio D.A."/>
            <person name="Schladweiler J."/>
            <person name="Shaffer K.N."/>
            <person name="Stokes L.M."/>
            <person name="Touchman J.W."/>
            <person name="Blankenship R.E."/>
            <person name="Madigan M.T."/>
        </authorList>
    </citation>
    <scope>NUCLEOTIDE SEQUENCE [LARGE SCALE GENOMIC DNA]</scope>
    <source>
        <strain evidence="2 3">ATCC 43061</strain>
    </source>
</reference>
<dbReference type="EMBL" id="CP039268">
    <property type="protein sequence ID" value="QGU32214.1"/>
    <property type="molecule type" value="Genomic_DNA"/>
</dbReference>
<proteinExistence type="predicted"/>
<dbReference type="Pfam" id="PF01609">
    <property type="entry name" value="DDE_Tnp_1"/>
    <property type="match status" value="1"/>
</dbReference>
<organism evidence="2 3">
    <name type="scientific">Thermochromatium tepidum ATCC 43061</name>
    <dbReference type="NCBI Taxonomy" id="316276"/>
    <lineage>
        <taxon>Bacteria</taxon>
        <taxon>Pseudomonadati</taxon>
        <taxon>Pseudomonadota</taxon>
        <taxon>Gammaproteobacteria</taxon>
        <taxon>Chromatiales</taxon>
        <taxon>Chromatiaceae</taxon>
        <taxon>Thermochromatium</taxon>
    </lineage>
</organism>
<name>A0A6I6DXE3_THETI</name>
<evidence type="ECO:0000313" key="3">
    <source>
        <dbReference type="Proteomes" id="UP000426424"/>
    </source>
</evidence>
<dbReference type="GO" id="GO:0004803">
    <property type="term" value="F:transposase activity"/>
    <property type="evidence" value="ECO:0007669"/>
    <property type="project" value="InterPro"/>
</dbReference>
<gene>
    <name evidence="2" type="ORF">E6P07_03950</name>
</gene>
<accession>A0A6I6DXE3</accession>
<dbReference type="InterPro" id="IPR012337">
    <property type="entry name" value="RNaseH-like_sf"/>
</dbReference>
<keyword evidence="3" id="KW-1185">Reference proteome</keyword>
<dbReference type="KEGG" id="ttp:E6P07_03950"/>
<dbReference type="PANTHER" id="PTHR33258">
    <property type="entry name" value="TRANSPOSASE INSL FOR INSERTION SEQUENCE ELEMENT IS186A-RELATED"/>
    <property type="match status" value="1"/>
</dbReference>